<dbReference type="GO" id="GO:0008270">
    <property type="term" value="F:zinc ion binding"/>
    <property type="evidence" value="ECO:0007669"/>
    <property type="project" value="UniProtKB-KW"/>
</dbReference>
<evidence type="ECO:0000256" key="10">
    <source>
        <dbReference type="ARBA" id="ARBA00022771"/>
    </source>
</evidence>
<evidence type="ECO:0000313" key="17">
    <source>
        <dbReference type="EMBL" id="KAK7269283.1"/>
    </source>
</evidence>
<dbReference type="CDD" id="cd20346">
    <property type="entry name" value="BRcat_RBR_ANKIB1"/>
    <property type="match status" value="1"/>
</dbReference>
<evidence type="ECO:0000313" key="18">
    <source>
        <dbReference type="Proteomes" id="UP001372338"/>
    </source>
</evidence>
<evidence type="ECO:0000256" key="5">
    <source>
        <dbReference type="ARBA" id="ARBA00005884"/>
    </source>
</evidence>
<dbReference type="Proteomes" id="UP001372338">
    <property type="component" value="Unassembled WGS sequence"/>
</dbReference>
<organism evidence="17 18">
    <name type="scientific">Crotalaria pallida</name>
    <name type="common">Smooth rattlebox</name>
    <name type="synonym">Crotalaria striata</name>
    <dbReference type="NCBI Taxonomy" id="3830"/>
    <lineage>
        <taxon>Eukaryota</taxon>
        <taxon>Viridiplantae</taxon>
        <taxon>Streptophyta</taxon>
        <taxon>Embryophyta</taxon>
        <taxon>Tracheophyta</taxon>
        <taxon>Spermatophyta</taxon>
        <taxon>Magnoliopsida</taxon>
        <taxon>eudicotyledons</taxon>
        <taxon>Gunneridae</taxon>
        <taxon>Pentapetalae</taxon>
        <taxon>rosids</taxon>
        <taxon>fabids</taxon>
        <taxon>Fabales</taxon>
        <taxon>Fabaceae</taxon>
        <taxon>Papilionoideae</taxon>
        <taxon>50 kb inversion clade</taxon>
        <taxon>genistoids sensu lato</taxon>
        <taxon>core genistoids</taxon>
        <taxon>Crotalarieae</taxon>
        <taxon>Crotalaria</taxon>
    </lineage>
</organism>
<gene>
    <name evidence="17" type="ORF">RIF29_22005</name>
</gene>
<comment type="function">
    <text evidence="3">Might act as an E3 ubiquitin-protein ligase, or as part of E3 complex, which accepts ubiquitin from specific E2 ubiquitin-conjugating enzymes and then transfers it to substrates.</text>
</comment>
<evidence type="ECO:0000256" key="2">
    <source>
        <dbReference type="ARBA" id="ARBA00001947"/>
    </source>
</evidence>
<comment type="catalytic activity">
    <reaction evidence="1">
        <text>[E2 ubiquitin-conjugating enzyme]-S-ubiquitinyl-L-cysteine + [acceptor protein]-L-lysine = [E2 ubiquitin-conjugating enzyme]-L-cysteine + [acceptor protein]-N(6)-ubiquitinyl-L-lysine.</text>
        <dbReference type="EC" id="2.3.2.31"/>
    </reaction>
</comment>
<keyword evidence="12" id="KW-0862">Zinc</keyword>
<dbReference type="InterPro" id="IPR044066">
    <property type="entry name" value="TRIAD_supradom"/>
</dbReference>
<evidence type="ECO:0000256" key="8">
    <source>
        <dbReference type="ARBA" id="ARBA00022723"/>
    </source>
</evidence>
<dbReference type="InterPro" id="IPR054694">
    <property type="entry name" value="Parkin-like_IBR"/>
</dbReference>
<dbReference type="PROSITE" id="PS51873">
    <property type="entry name" value="TRIAD"/>
    <property type="match status" value="1"/>
</dbReference>
<dbReference type="Pfam" id="PF22605">
    <property type="entry name" value="IBR_2"/>
    <property type="match status" value="1"/>
</dbReference>
<dbReference type="AlphaFoldDB" id="A0AAN9FCI5"/>
<dbReference type="PROSITE" id="PS50089">
    <property type="entry name" value="ZF_RING_2"/>
    <property type="match status" value="1"/>
</dbReference>
<feature type="domain" description="RING-type" evidence="16">
    <location>
        <begin position="120"/>
        <end position="328"/>
    </location>
</feature>
<evidence type="ECO:0000256" key="4">
    <source>
        <dbReference type="ARBA" id="ARBA00004906"/>
    </source>
</evidence>
<dbReference type="EMBL" id="JAYWIO010000004">
    <property type="protein sequence ID" value="KAK7269283.1"/>
    <property type="molecule type" value="Genomic_DNA"/>
</dbReference>
<proteinExistence type="inferred from homology"/>
<keyword evidence="18" id="KW-1185">Reference proteome</keyword>
<evidence type="ECO:0000256" key="14">
    <source>
        <dbReference type="SAM" id="MobiDB-lite"/>
    </source>
</evidence>
<evidence type="ECO:0000256" key="13">
    <source>
        <dbReference type="PROSITE-ProRule" id="PRU00175"/>
    </source>
</evidence>
<comment type="similarity">
    <text evidence="5">Belongs to the RBR family. Ariadne subfamily.</text>
</comment>
<accession>A0AAN9FCI5</accession>
<evidence type="ECO:0000259" key="15">
    <source>
        <dbReference type="PROSITE" id="PS50089"/>
    </source>
</evidence>
<reference evidence="17 18" key="1">
    <citation type="submission" date="2024-01" db="EMBL/GenBank/DDBJ databases">
        <title>The genomes of 5 underutilized Papilionoideae crops provide insights into root nodulation and disease resistanc.</title>
        <authorList>
            <person name="Yuan L."/>
        </authorList>
    </citation>
    <scope>NUCLEOTIDE SEQUENCE [LARGE SCALE GENOMIC DNA]</scope>
    <source>
        <strain evidence="17">ZHUSHIDOU_FW_LH</strain>
        <tissue evidence="17">Leaf</tissue>
    </source>
</reference>
<evidence type="ECO:0000256" key="12">
    <source>
        <dbReference type="ARBA" id="ARBA00022833"/>
    </source>
</evidence>
<comment type="cofactor">
    <cofactor evidence="2">
        <name>Zn(2+)</name>
        <dbReference type="ChEBI" id="CHEBI:29105"/>
    </cofactor>
</comment>
<dbReference type="InterPro" id="IPR013083">
    <property type="entry name" value="Znf_RING/FYVE/PHD"/>
</dbReference>
<keyword evidence="8" id="KW-0479">Metal-binding</keyword>
<dbReference type="EC" id="2.3.2.31" evidence="6"/>
<dbReference type="GO" id="GO:0016567">
    <property type="term" value="P:protein ubiquitination"/>
    <property type="evidence" value="ECO:0007669"/>
    <property type="project" value="InterPro"/>
</dbReference>
<comment type="pathway">
    <text evidence="4">Protein modification; protein ubiquitination.</text>
</comment>
<name>A0AAN9FCI5_CROPI</name>
<protein>
    <recommendedName>
        <fullName evidence="6">RBR-type E3 ubiquitin transferase</fullName>
        <ecNumber evidence="6">2.3.2.31</ecNumber>
    </recommendedName>
</protein>
<feature type="compositionally biased region" description="Polar residues" evidence="14">
    <location>
        <begin position="28"/>
        <end position="39"/>
    </location>
</feature>
<evidence type="ECO:0000256" key="6">
    <source>
        <dbReference type="ARBA" id="ARBA00012251"/>
    </source>
</evidence>
<feature type="region of interest" description="Disordered" evidence="14">
    <location>
        <begin position="526"/>
        <end position="557"/>
    </location>
</feature>
<evidence type="ECO:0000256" key="11">
    <source>
        <dbReference type="ARBA" id="ARBA00022786"/>
    </source>
</evidence>
<dbReference type="Pfam" id="PF21235">
    <property type="entry name" value="UBA_ARI1"/>
    <property type="match status" value="1"/>
</dbReference>
<dbReference type="FunFam" id="3.30.40.10:FF:000019">
    <property type="entry name" value="RBR-type E3 ubiquitin transferase"/>
    <property type="match status" value="1"/>
</dbReference>
<comment type="caution">
    <text evidence="17">The sequence shown here is derived from an EMBL/GenBank/DDBJ whole genome shotgun (WGS) entry which is preliminary data.</text>
</comment>
<dbReference type="InterPro" id="IPR001841">
    <property type="entry name" value="Znf_RING"/>
</dbReference>
<dbReference type="InterPro" id="IPR002867">
    <property type="entry name" value="IBR_dom"/>
</dbReference>
<dbReference type="PANTHER" id="PTHR11685">
    <property type="entry name" value="RBR FAMILY RING FINGER AND IBR DOMAIN-CONTAINING"/>
    <property type="match status" value="1"/>
</dbReference>
<sequence>MDDDDYFSSYDSDVHYSDDDGDIDYEDVTTTKGGPTPSAQVITRDSLVSAQRDDLKRVMELLSVKEQHARTLLIFHRWNVETLFAVYADKGIPHLFAQAGVTLNNHNHNNPDPRSDHSLLIMCCEICTENVPIAEATTLDCGHCFCDACWTRHFVVKVNEGQSKRIRCMAYKCYSICDETVVRALLGRKHPELAEKYDRFLLESYVDDNKRVKWCPSAPHCGNAIRVENCDELCEVECSCGFQFCFGCSSEAHSPCSCLMWELWAKKCRDESESINWITVHTKSCPKCLKPVEKNGGCNFVRCICGQQFCWVCGAATYNYQHSCGRYKEPDQSAKQAKRDLYRYMHYHNRYKAHIDSFKLENRLKETIQRKIAISEERDSKLKDYSWVNNGLSRLFRCRRVLSYTYAFAFYMFGDELFKEEMSEAQRKIKKNLFEDQQQQFEANVEKMSKILEEPFDMFPDDKVTEIRIKVMDLSRVIDKHCQEMYDCIENDLLGSLSHGIHNIAPYKSEGIERASELSVWSNKANNTSGTAELDQPSGSGSSGDNGCSSRKRARKY</sequence>
<dbReference type="InterPro" id="IPR031127">
    <property type="entry name" value="E3_UB_ligase_RBR"/>
</dbReference>
<dbReference type="CDD" id="cd16773">
    <property type="entry name" value="RING-HC_RBR_TRIAD1"/>
    <property type="match status" value="1"/>
</dbReference>
<evidence type="ECO:0000256" key="9">
    <source>
        <dbReference type="ARBA" id="ARBA00022737"/>
    </source>
</evidence>
<feature type="region of interest" description="Disordered" evidence="14">
    <location>
        <begin position="1"/>
        <end position="39"/>
    </location>
</feature>
<dbReference type="GO" id="GO:0061630">
    <property type="term" value="F:ubiquitin protein ligase activity"/>
    <property type="evidence" value="ECO:0007669"/>
    <property type="project" value="UniProtKB-EC"/>
</dbReference>
<dbReference type="InterPro" id="IPR048962">
    <property type="entry name" value="ARIH1-like_UBL"/>
</dbReference>
<dbReference type="Pfam" id="PF01485">
    <property type="entry name" value="IBR"/>
    <property type="match status" value="1"/>
</dbReference>
<keyword evidence="11" id="KW-0833">Ubl conjugation pathway</keyword>
<feature type="domain" description="RING-type" evidence="15">
    <location>
        <begin position="124"/>
        <end position="172"/>
    </location>
</feature>
<dbReference type="FunFam" id="1.20.120.1750:FF:000013">
    <property type="entry name" value="RBR-type E3 ubiquitin transferase"/>
    <property type="match status" value="1"/>
</dbReference>
<keyword evidence="9" id="KW-0677">Repeat</keyword>
<keyword evidence="7" id="KW-0808">Transferase</keyword>
<evidence type="ECO:0000256" key="1">
    <source>
        <dbReference type="ARBA" id="ARBA00001798"/>
    </source>
</evidence>
<evidence type="ECO:0000259" key="16">
    <source>
        <dbReference type="PROSITE" id="PS51873"/>
    </source>
</evidence>
<dbReference type="Gene3D" id="3.30.40.10">
    <property type="entry name" value="Zinc/RING finger domain, C3HC4 (zinc finger)"/>
    <property type="match status" value="1"/>
</dbReference>
<dbReference type="SMART" id="SM00647">
    <property type="entry name" value="IBR"/>
    <property type="match status" value="2"/>
</dbReference>
<dbReference type="Pfam" id="PF19422">
    <property type="entry name" value="Ariadne"/>
    <property type="match status" value="1"/>
</dbReference>
<keyword evidence="10 13" id="KW-0863">Zinc-finger</keyword>
<evidence type="ECO:0000256" key="3">
    <source>
        <dbReference type="ARBA" id="ARBA00003976"/>
    </source>
</evidence>
<dbReference type="InterPro" id="IPR045840">
    <property type="entry name" value="Ariadne"/>
</dbReference>
<dbReference type="Gene3D" id="1.20.120.1750">
    <property type="match status" value="1"/>
</dbReference>
<dbReference type="SUPFAM" id="SSF57850">
    <property type="entry name" value="RING/U-box"/>
    <property type="match status" value="3"/>
</dbReference>
<feature type="compositionally biased region" description="Low complexity" evidence="14">
    <location>
        <begin position="538"/>
        <end position="549"/>
    </location>
</feature>
<evidence type="ECO:0000256" key="7">
    <source>
        <dbReference type="ARBA" id="ARBA00022679"/>
    </source>
</evidence>